<keyword evidence="6 7" id="KW-0482">Metalloprotease</keyword>
<evidence type="ECO:0000256" key="7">
    <source>
        <dbReference type="RuleBase" id="RU003435"/>
    </source>
</evidence>
<evidence type="ECO:0000256" key="1">
    <source>
        <dbReference type="ARBA" id="ARBA00006040"/>
    </source>
</evidence>
<dbReference type="RefSeq" id="WP_209997091.1">
    <property type="nucleotide sequence ID" value="NZ_BAAAJY010000003.1"/>
</dbReference>
<dbReference type="InterPro" id="IPR001567">
    <property type="entry name" value="Pept_M3A_M3B_dom"/>
</dbReference>
<comment type="cofactor">
    <cofactor evidence="7">
        <name>Zn(2+)</name>
        <dbReference type="ChEBI" id="CHEBI:29105"/>
    </cofactor>
    <text evidence="7">Binds 1 zinc ion.</text>
</comment>
<proteinExistence type="inferred from homology"/>
<keyword evidence="10" id="KW-1185">Reference proteome</keyword>
<keyword evidence="4 7" id="KW-0378">Hydrolase</keyword>
<keyword evidence="5 7" id="KW-0862">Zinc</keyword>
<keyword evidence="2 7" id="KW-0645">Protease</keyword>
<evidence type="ECO:0000313" key="9">
    <source>
        <dbReference type="EMBL" id="MBP2386130.1"/>
    </source>
</evidence>
<reference evidence="9 10" key="1">
    <citation type="submission" date="2021-03" db="EMBL/GenBank/DDBJ databases">
        <title>Sequencing the genomes of 1000 actinobacteria strains.</title>
        <authorList>
            <person name="Klenk H.-P."/>
        </authorList>
    </citation>
    <scope>NUCLEOTIDE SEQUENCE [LARGE SCALE GENOMIC DNA]</scope>
    <source>
        <strain evidence="9 10">DSM 15797</strain>
    </source>
</reference>
<dbReference type="Proteomes" id="UP001296993">
    <property type="component" value="Unassembled WGS sequence"/>
</dbReference>
<gene>
    <name evidence="9" type="ORF">JOF47_001641</name>
</gene>
<evidence type="ECO:0000256" key="3">
    <source>
        <dbReference type="ARBA" id="ARBA00022723"/>
    </source>
</evidence>
<sequence length="673" mass="73462">MQNPLLERSTLPFEFPDFPAITAAHYLEAAEAGVARQLEELRAIAQDADAPTFENTFVALERSGQLLRRTIMAYGTVFSAHGTDDLREIDPTLQALFSGHMDAIHLDQGLFDRLASFDATGLEGEDARLVSETLRTFRAAGAELDADKKATLRELNGRITDLSSEYSRKLLGAMNDAAVHFEDAGDLAGLSEGELASAAGAAREAGHESGYLLTLVLPTAQPLLATLEIGESRRRLFEASVTRGRDGENRTLGLAARMAALRATRAELLGHETHADVVLEGATAPSLEAVRERLAELVPAAVANARAEADELAKISGAPINPWDWAYYSAAVAKERYTLDRAALREYFELDAVLARGVFAAAQRLYGLSFSERTDLPLYHPDVRIWDVHNQDGSILGLFLGDFFARPTKSGGAWMNSIRESVGLFNERPVVTNTLNIPKPAAGEPALVSFDEVNTLFHEFGHALHGLFSAGKYPSLAGTSVPRDFVEYPSQVNEMWSLHEEILPGYAAHTETGAPLPEGTIAKLEAAALWGEGFATTEYLTAAVLDLAWHSLPAGETVEDPAAFEDRVLKEAGLIPDLVPSRYRTGYFKHIFDGGYSAGYYSYIWSEVLDADTVEWFTENGGLRRGNGDHFRSELLSRGNTRDPLESYELFRGRPARIEPLLVRRGLPTGQGA</sequence>
<dbReference type="CDD" id="cd06456">
    <property type="entry name" value="M3A_DCP"/>
    <property type="match status" value="1"/>
</dbReference>
<comment type="similarity">
    <text evidence="1 7">Belongs to the peptidase M3 family.</text>
</comment>
<dbReference type="PANTHER" id="PTHR43660:SF1">
    <property type="entry name" value="DIPEPTIDYL CARBOXYPEPTIDASE"/>
    <property type="match status" value="1"/>
</dbReference>
<evidence type="ECO:0000256" key="2">
    <source>
        <dbReference type="ARBA" id="ARBA00022670"/>
    </source>
</evidence>
<protein>
    <submittedName>
        <fullName evidence="9">Peptidyl-dipeptidase Dcp</fullName>
        <ecNumber evidence="9">3.4.15.5</ecNumber>
    </submittedName>
</protein>
<dbReference type="SUPFAM" id="SSF55486">
    <property type="entry name" value="Metalloproteases ('zincins'), catalytic domain"/>
    <property type="match status" value="1"/>
</dbReference>
<dbReference type="Gene3D" id="1.10.1370.40">
    <property type="match status" value="1"/>
</dbReference>
<evidence type="ECO:0000256" key="6">
    <source>
        <dbReference type="ARBA" id="ARBA00023049"/>
    </source>
</evidence>
<evidence type="ECO:0000259" key="8">
    <source>
        <dbReference type="Pfam" id="PF01432"/>
    </source>
</evidence>
<evidence type="ECO:0000256" key="4">
    <source>
        <dbReference type="ARBA" id="ARBA00022801"/>
    </source>
</evidence>
<dbReference type="EC" id="3.4.15.5" evidence="9"/>
<evidence type="ECO:0000313" key="10">
    <source>
        <dbReference type="Proteomes" id="UP001296993"/>
    </source>
</evidence>
<dbReference type="GO" id="GO:0008241">
    <property type="term" value="F:peptidyl-dipeptidase activity"/>
    <property type="evidence" value="ECO:0007669"/>
    <property type="project" value="UniProtKB-EC"/>
</dbReference>
<name>A0ABS4XCE4_9MICC</name>
<dbReference type="InterPro" id="IPR024077">
    <property type="entry name" value="Neurolysin/TOP_dom2"/>
</dbReference>
<keyword evidence="3 7" id="KW-0479">Metal-binding</keyword>
<dbReference type="InterPro" id="IPR045090">
    <property type="entry name" value="Pept_M3A_M3B"/>
</dbReference>
<dbReference type="PANTHER" id="PTHR43660">
    <property type="entry name" value="DIPEPTIDYL CARBOXYPEPTIDASE"/>
    <property type="match status" value="1"/>
</dbReference>
<dbReference type="InterPro" id="IPR024079">
    <property type="entry name" value="MetalloPept_cat_dom_sf"/>
</dbReference>
<dbReference type="EMBL" id="JAGIOF010000001">
    <property type="protein sequence ID" value="MBP2386130.1"/>
    <property type="molecule type" value="Genomic_DNA"/>
</dbReference>
<dbReference type="GO" id="GO:0004180">
    <property type="term" value="F:carboxypeptidase activity"/>
    <property type="evidence" value="ECO:0007669"/>
    <property type="project" value="UniProtKB-KW"/>
</dbReference>
<feature type="domain" description="Peptidase M3A/M3B catalytic" evidence="8">
    <location>
        <begin position="230"/>
        <end position="663"/>
    </location>
</feature>
<keyword evidence="9" id="KW-0121">Carboxypeptidase</keyword>
<accession>A0ABS4XCE4</accession>
<dbReference type="Gene3D" id="1.10.1370.10">
    <property type="entry name" value="Neurolysin, domain 3"/>
    <property type="match status" value="1"/>
</dbReference>
<dbReference type="InterPro" id="IPR034005">
    <property type="entry name" value="M3A_DCP"/>
</dbReference>
<dbReference type="Pfam" id="PF01432">
    <property type="entry name" value="Peptidase_M3"/>
    <property type="match status" value="1"/>
</dbReference>
<evidence type="ECO:0000256" key="5">
    <source>
        <dbReference type="ARBA" id="ARBA00022833"/>
    </source>
</evidence>
<organism evidence="9 10">
    <name type="scientific">Paeniglutamicibacter kerguelensis</name>
    <dbReference type="NCBI Taxonomy" id="254788"/>
    <lineage>
        <taxon>Bacteria</taxon>
        <taxon>Bacillati</taxon>
        <taxon>Actinomycetota</taxon>
        <taxon>Actinomycetes</taxon>
        <taxon>Micrococcales</taxon>
        <taxon>Micrococcaceae</taxon>
        <taxon>Paeniglutamicibacter</taxon>
    </lineage>
</organism>
<dbReference type="Gene3D" id="3.40.390.10">
    <property type="entry name" value="Collagenase (Catalytic Domain)"/>
    <property type="match status" value="1"/>
</dbReference>
<comment type="caution">
    <text evidence="9">The sequence shown here is derived from an EMBL/GenBank/DDBJ whole genome shotgun (WGS) entry which is preliminary data.</text>
</comment>